<accession>A0A1L4BUB1</accession>
<dbReference type="Proteomes" id="UP000184222">
    <property type="component" value="Chromosome"/>
</dbReference>
<evidence type="ECO:0000313" key="3">
    <source>
        <dbReference type="Proteomes" id="UP000184222"/>
    </source>
</evidence>
<gene>
    <name evidence="2" type="ORF">F7310_08675</name>
</gene>
<evidence type="ECO:0000313" key="2">
    <source>
        <dbReference type="EMBL" id="API87429.1"/>
    </source>
</evidence>
<dbReference type="GO" id="GO:0016020">
    <property type="term" value="C:membrane"/>
    <property type="evidence" value="ECO:0007669"/>
    <property type="project" value="TreeGrafter"/>
</dbReference>
<reference evidence="2 3" key="1">
    <citation type="journal article" date="2016" name="Appl. Environ. Microbiol.">
        <title>Whole genome relationships among Francisella bacteria of diverse origin define new species and provide specific regions for detection.</title>
        <authorList>
            <person name="Challacombe J.F."/>
            <person name="Petersen J.M."/>
            <person name="Gallegos-Graves V."/>
            <person name="Hodge D."/>
            <person name="Pillai S."/>
            <person name="Kuske C.R."/>
        </authorList>
    </citation>
    <scope>NUCLEOTIDE SEQUENCE [LARGE SCALE GENOMIC DNA]</scope>
    <source>
        <strain evidence="3">TX07-7310</strain>
    </source>
</reference>
<dbReference type="InterPro" id="IPR029058">
    <property type="entry name" value="AB_hydrolase_fold"/>
</dbReference>
<dbReference type="OrthoDB" id="7057597at2"/>
<dbReference type="EMBL" id="CP016796">
    <property type="protein sequence ID" value="API87429.1"/>
    <property type="molecule type" value="Genomic_DNA"/>
</dbReference>
<name>A0A1L4BUB1_9GAMM</name>
<dbReference type="PANTHER" id="PTHR43798:SF5">
    <property type="entry name" value="MONOACYLGLYCEROL LIPASE ABHD6"/>
    <property type="match status" value="1"/>
</dbReference>
<dbReference type="Pfam" id="PF00561">
    <property type="entry name" value="Abhydrolase_1"/>
    <property type="match status" value="1"/>
</dbReference>
<dbReference type="KEGG" id="frx:F7310_08675"/>
<dbReference type="Gene3D" id="3.40.50.1820">
    <property type="entry name" value="alpha/beta hydrolase"/>
    <property type="match status" value="1"/>
</dbReference>
<dbReference type="SUPFAM" id="SSF53474">
    <property type="entry name" value="alpha/beta-Hydrolases"/>
    <property type="match status" value="1"/>
</dbReference>
<evidence type="ECO:0000259" key="1">
    <source>
        <dbReference type="Pfam" id="PF00561"/>
    </source>
</evidence>
<dbReference type="RefSeq" id="WP_072713210.1">
    <property type="nucleotide sequence ID" value="NZ_CP016796.1"/>
</dbReference>
<dbReference type="AlphaFoldDB" id="A0A1L4BUB1"/>
<dbReference type="InterPro" id="IPR000073">
    <property type="entry name" value="AB_hydrolase_1"/>
</dbReference>
<proteinExistence type="predicted"/>
<dbReference type="PANTHER" id="PTHR43798">
    <property type="entry name" value="MONOACYLGLYCEROL LIPASE"/>
    <property type="match status" value="1"/>
</dbReference>
<dbReference type="STRING" id="573570.F7310_08675"/>
<feature type="domain" description="AB hydrolase-1" evidence="1">
    <location>
        <begin position="49"/>
        <end position="276"/>
    </location>
</feature>
<keyword evidence="3" id="KW-1185">Reference proteome</keyword>
<dbReference type="GO" id="GO:0046464">
    <property type="term" value="P:acylglycerol catabolic process"/>
    <property type="evidence" value="ECO:0007669"/>
    <property type="project" value="TreeGrafter"/>
</dbReference>
<dbReference type="GO" id="GO:0047372">
    <property type="term" value="F:monoacylglycerol lipase activity"/>
    <property type="evidence" value="ECO:0007669"/>
    <property type="project" value="TreeGrafter"/>
</dbReference>
<organism evidence="2 3">
    <name type="scientific">Francisella uliginis</name>
    <dbReference type="NCBI Taxonomy" id="573570"/>
    <lineage>
        <taxon>Bacteria</taxon>
        <taxon>Pseudomonadati</taxon>
        <taxon>Pseudomonadota</taxon>
        <taxon>Gammaproteobacteria</taxon>
        <taxon>Thiotrichales</taxon>
        <taxon>Francisellaceae</taxon>
        <taxon>Francisella</taxon>
    </lineage>
</organism>
<dbReference type="InterPro" id="IPR050266">
    <property type="entry name" value="AB_hydrolase_sf"/>
</dbReference>
<protein>
    <recommendedName>
        <fullName evidence="1">AB hydrolase-1 domain-containing protein</fullName>
    </recommendedName>
</protein>
<sequence length="294" mass="33846">MKKLIFISITLIFFSVKLFALDIQSKQIEVNKNNIHYYKVDNSKSKLNLIMLTGIGTTANFWPKDFINKLSQKYNLYILDYRGINTDQDSSNLSYSINDLANDTNAFIKKLNLKETYLLGWSMGSTIALQTAFDNPKSYKKIFLISPPLPTKVKDDAKFKKAPKFKNNDDIYNYVFNNNLYHYTPKKLDNEKSRFINPNISTLFPSKEVYAKQKIARNNWVSNKTSINNFINIKIPTVIFLSKNDQIEHINNIQKTITSVKNKDAVSVIYLNNSGHAIDWDQSTKVATIIDILA</sequence>